<dbReference type="CDD" id="cd01448">
    <property type="entry name" value="TST_Repeat_1"/>
    <property type="match status" value="1"/>
</dbReference>
<dbReference type="Proteomes" id="UP000054251">
    <property type="component" value="Unassembled WGS sequence"/>
</dbReference>
<dbReference type="EMBL" id="LMYN01000055">
    <property type="protein sequence ID" value="KSA01382.1"/>
    <property type="molecule type" value="Genomic_DNA"/>
</dbReference>
<sequence>MSSKAIRIVSPSGFRALLSSSSNQSRVIPIDASWYMPNSPFNGKDQFLNEDRIKSAAFFDLDSICLPDSQYPHMLPPYGVFNKSMSDLGIRRSDTLVVYDKSGIFSSPRAAWNLTLHGHDKVYLLNNYNTYKKYEYPVETKKVTSLSTQTDSEILEYEPISEENVKENYRNQVIDYEELIELVENGKLDEEYVTFDARSTDRFSGASPEPRPGLSSGHIPSSLSLPFSKVLNQSDNTYKTKEELIELFKQDFGIDFSKPNPTNGKKIIVMCGTGVTAVILRLALESVIQCNVPIRVYDGSWTEWAQRAPSQYIVKTK</sequence>
<accession>A0A0V1PYW7</accession>
<dbReference type="OrthoDB" id="270167at2759"/>
<keyword evidence="2" id="KW-0677">Repeat</keyword>
<evidence type="ECO:0000313" key="5">
    <source>
        <dbReference type="EMBL" id="KSA01382.1"/>
    </source>
</evidence>
<dbReference type="RefSeq" id="XP_015467484.1">
    <property type="nucleotide sequence ID" value="XM_015611707.1"/>
</dbReference>
<feature type="domain" description="Rhodanese" evidence="4">
    <location>
        <begin position="188"/>
        <end position="313"/>
    </location>
</feature>
<evidence type="ECO:0000256" key="2">
    <source>
        <dbReference type="ARBA" id="ARBA00022737"/>
    </source>
</evidence>
<dbReference type="PANTHER" id="PTHR11364:SF27">
    <property type="entry name" value="SULFURTRANSFERASE"/>
    <property type="match status" value="1"/>
</dbReference>
<evidence type="ECO:0000256" key="3">
    <source>
        <dbReference type="SAM" id="MobiDB-lite"/>
    </source>
</evidence>
<keyword evidence="6" id="KW-1185">Reference proteome</keyword>
<name>A0A0V1PYW7_9ASCO</name>
<dbReference type="SUPFAM" id="SSF52821">
    <property type="entry name" value="Rhodanese/Cell cycle control phosphatase"/>
    <property type="match status" value="2"/>
</dbReference>
<evidence type="ECO:0000313" key="6">
    <source>
        <dbReference type="Proteomes" id="UP000054251"/>
    </source>
</evidence>
<feature type="domain" description="Rhodanese" evidence="4">
    <location>
        <begin position="49"/>
        <end position="140"/>
    </location>
</feature>
<dbReference type="InterPro" id="IPR045078">
    <property type="entry name" value="TST/MPST-like"/>
</dbReference>
<feature type="region of interest" description="Disordered" evidence="3">
    <location>
        <begin position="199"/>
        <end position="220"/>
    </location>
</feature>
<dbReference type="GeneID" id="26839886"/>
<dbReference type="Gene3D" id="3.40.250.10">
    <property type="entry name" value="Rhodanese-like domain"/>
    <property type="match status" value="2"/>
</dbReference>
<organism evidence="5 6">
    <name type="scientific">Debaryomyces fabryi</name>
    <dbReference type="NCBI Taxonomy" id="58627"/>
    <lineage>
        <taxon>Eukaryota</taxon>
        <taxon>Fungi</taxon>
        <taxon>Dikarya</taxon>
        <taxon>Ascomycota</taxon>
        <taxon>Saccharomycotina</taxon>
        <taxon>Pichiomycetes</taxon>
        <taxon>Debaryomycetaceae</taxon>
        <taxon>Debaryomyces</taxon>
    </lineage>
</organism>
<evidence type="ECO:0000256" key="1">
    <source>
        <dbReference type="ARBA" id="ARBA00022679"/>
    </source>
</evidence>
<dbReference type="Pfam" id="PF00581">
    <property type="entry name" value="Rhodanese"/>
    <property type="match status" value="1"/>
</dbReference>
<dbReference type="PROSITE" id="PS50206">
    <property type="entry name" value="RHODANESE_3"/>
    <property type="match status" value="2"/>
</dbReference>
<dbReference type="InterPro" id="IPR036873">
    <property type="entry name" value="Rhodanese-like_dom_sf"/>
</dbReference>
<dbReference type="GO" id="GO:0004792">
    <property type="term" value="F:thiosulfate-cyanide sulfurtransferase activity"/>
    <property type="evidence" value="ECO:0007669"/>
    <property type="project" value="TreeGrafter"/>
</dbReference>
<dbReference type="CDD" id="cd01449">
    <property type="entry name" value="TST_Repeat_2"/>
    <property type="match status" value="1"/>
</dbReference>
<keyword evidence="1" id="KW-0808">Transferase</keyword>
<protein>
    <recommendedName>
        <fullName evidence="4">Rhodanese domain-containing protein</fullName>
    </recommendedName>
</protein>
<gene>
    <name evidence="5" type="ORF">AC631_02877</name>
</gene>
<dbReference type="AlphaFoldDB" id="A0A0V1PYW7"/>
<dbReference type="InterPro" id="IPR001763">
    <property type="entry name" value="Rhodanese-like_dom"/>
</dbReference>
<reference evidence="5 6" key="1">
    <citation type="submission" date="2015-11" db="EMBL/GenBank/DDBJ databases">
        <title>The genome of Debaryomyces fabryi.</title>
        <authorList>
            <person name="Tafer H."/>
            <person name="Lopandic K."/>
        </authorList>
    </citation>
    <scope>NUCLEOTIDE SEQUENCE [LARGE SCALE GENOMIC DNA]</scope>
    <source>
        <strain evidence="5 6">CBS 789</strain>
    </source>
</reference>
<comment type="caution">
    <text evidence="5">The sequence shown here is derived from an EMBL/GenBank/DDBJ whole genome shotgun (WGS) entry which is preliminary data.</text>
</comment>
<proteinExistence type="predicted"/>
<dbReference type="SMART" id="SM00450">
    <property type="entry name" value="RHOD"/>
    <property type="match status" value="2"/>
</dbReference>
<dbReference type="GO" id="GO:0005739">
    <property type="term" value="C:mitochondrion"/>
    <property type="evidence" value="ECO:0007669"/>
    <property type="project" value="TreeGrafter"/>
</dbReference>
<dbReference type="PANTHER" id="PTHR11364">
    <property type="entry name" value="THIOSULFATE SULFERTANSFERASE"/>
    <property type="match status" value="1"/>
</dbReference>
<evidence type="ECO:0000259" key="4">
    <source>
        <dbReference type="PROSITE" id="PS50206"/>
    </source>
</evidence>